<dbReference type="Pfam" id="PF00111">
    <property type="entry name" value="Fer2"/>
    <property type="match status" value="1"/>
</dbReference>
<keyword evidence="5" id="KW-0411">Iron-sulfur</keyword>
<dbReference type="GO" id="GO:0016491">
    <property type="term" value="F:oxidoreductase activity"/>
    <property type="evidence" value="ECO:0007669"/>
    <property type="project" value="UniProtKB-KW"/>
</dbReference>
<dbReference type="CDD" id="cd00207">
    <property type="entry name" value="fer2"/>
    <property type="match status" value="1"/>
</dbReference>
<evidence type="ECO:0000313" key="8">
    <source>
        <dbReference type="Proteomes" id="UP000091926"/>
    </source>
</evidence>
<protein>
    <submittedName>
        <fullName evidence="7">(2Fe-2S)-binding protein</fullName>
    </submittedName>
</protein>
<keyword evidence="8" id="KW-1185">Reference proteome</keyword>
<evidence type="ECO:0000259" key="6">
    <source>
        <dbReference type="PROSITE" id="PS51085"/>
    </source>
</evidence>
<dbReference type="Pfam" id="PF01799">
    <property type="entry name" value="Fer2_2"/>
    <property type="match status" value="1"/>
</dbReference>
<evidence type="ECO:0000313" key="7">
    <source>
        <dbReference type="EMBL" id="ANN77060.1"/>
    </source>
</evidence>
<evidence type="ECO:0000256" key="3">
    <source>
        <dbReference type="ARBA" id="ARBA00023002"/>
    </source>
</evidence>
<dbReference type="SUPFAM" id="SSF47741">
    <property type="entry name" value="CO dehydrogenase ISP C-domain like"/>
    <property type="match status" value="1"/>
</dbReference>
<reference evidence="7 8" key="1">
    <citation type="submission" date="2016-06" db="EMBL/GenBank/DDBJ databases">
        <title>Complete genome sequences of Bordetella bronchialis and Bordetella flabilis.</title>
        <authorList>
            <person name="LiPuma J.J."/>
            <person name="Spilker T."/>
        </authorList>
    </citation>
    <scope>NUCLEOTIDE SEQUENCE [LARGE SCALE GENOMIC DNA]</scope>
    <source>
        <strain evidence="7 8">AU10664</strain>
    </source>
</reference>
<dbReference type="RefSeq" id="WP_066655765.1">
    <property type="nucleotide sequence ID" value="NZ_CBCSCL010000028.1"/>
</dbReference>
<name>A0A193GB52_9BORD</name>
<dbReference type="InterPro" id="IPR001041">
    <property type="entry name" value="2Fe-2S_ferredoxin-type"/>
</dbReference>
<gene>
    <name evidence="7" type="ORF">BAU07_08025</name>
</gene>
<dbReference type="STRING" id="463014.BAU07_08025"/>
<keyword evidence="3" id="KW-0560">Oxidoreductase</keyword>
<dbReference type="OrthoDB" id="9179439at2"/>
<keyword evidence="4" id="KW-0408">Iron</keyword>
<dbReference type="InterPro" id="IPR051452">
    <property type="entry name" value="Diverse_Oxidoreductases"/>
</dbReference>
<dbReference type="PROSITE" id="PS51085">
    <property type="entry name" value="2FE2S_FER_2"/>
    <property type="match status" value="1"/>
</dbReference>
<dbReference type="AlphaFoldDB" id="A0A193GB52"/>
<dbReference type="PANTHER" id="PTHR44379:SF6">
    <property type="entry name" value="BLR6046 PROTEIN"/>
    <property type="match status" value="1"/>
</dbReference>
<dbReference type="SUPFAM" id="SSF54292">
    <property type="entry name" value="2Fe-2S ferredoxin-like"/>
    <property type="match status" value="1"/>
</dbReference>
<proteinExistence type="predicted"/>
<evidence type="ECO:0000256" key="5">
    <source>
        <dbReference type="ARBA" id="ARBA00023014"/>
    </source>
</evidence>
<dbReference type="Proteomes" id="UP000091926">
    <property type="component" value="Chromosome"/>
</dbReference>
<accession>A0A193GB52</accession>
<dbReference type="InterPro" id="IPR036010">
    <property type="entry name" value="2Fe-2S_ferredoxin-like_sf"/>
</dbReference>
<dbReference type="KEGG" id="bfz:BAU07_08025"/>
<dbReference type="PROSITE" id="PS00197">
    <property type="entry name" value="2FE2S_FER_1"/>
    <property type="match status" value="1"/>
</dbReference>
<feature type="domain" description="2Fe-2S ferredoxin-type" evidence="6">
    <location>
        <begin position="2"/>
        <end position="78"/>
    </location>
</feature>
<dbReference type="Gene3D" id="1.10.150.120">
    <property type="entry name" value="[2Fe-2S]-binding domain"/>
    <property type="match status" value="1"/>
</dbReference>
<dbReference type="Gene3D" id="3.10.20.30">
    <property type="match status" value="1"/>
</dbReference>
<organism evidence="7 8">
    <name type="scientific">Bordetella flabilis</name>
    <dbReference type="NCBI Taxonomy" id="463014"/>
    <lineage>
        <taxon>Bacteria</taxon>
        <taxon>Pseudomonadati</taxon>
        <taxon>Pseudomonadota</taxon>
        <taxon>Betaproteobacteria</taxon>
        <taxon>Burkholderiales</taxon>
        <taxon>Alcaligenaceae</taxon>
        <taxon>Bordetella</taxon>
    </lineage>
</organism>
<dbReference type="InterPro" id="IPR036884">
    <property type="entry name" value="2Fe-2S-bd_dom_sf"/>
</dbReference>
<dbReference type="EMBL" id="CP016172">
    <property type="protein sequence ID" value="ANN77060.1"/>
    <property type="molecule type" value="Genomic_DNA"/>
</dbReference>
<dbReference type="InterPro" id="IPR012675">
    <property type="entry name" value="Beta-grasp_dom_sf"/>
</dbReference>
<dbReference type="FunFam" id="1.10.150.120:FF:000003">
    <property type="entry name" value="Carbon monoxide dehydrogenase, small subunit"/>
    <property type="match status" value="1"/>
</dbReference>
<evidence type="ECO:0000256" key="1">
    <source>
        <dbReference type="ARBA" id="ARBA00022714"/>
    </source>
</evidence>
<keyword evidence="2" id="KW-0479">Metal-binding</keyword>
<evidence type="ECO:0000256" key="4">
    <source>
        <dbReference type="ARBA" id="ARBA00023004"/>
    </source>
</evidence>
<evidence type="ECO:0000256" key="2">
    <source>
        <dbReference type="ARBA" id="ARBA00022723"/>
    </source>
</evidence>
<keyword evidence="1" id="KW-0001">2Fe-2S</keyword>
<dbReference type="InterPro" id="IPR006058">
    <property type="entry name" value="2Fe2S_fd_BS"/>
</dbReference>
<dbReference type="PANTHER" id="PTHR44379">
    <property type="entry name" value="OXIDOREDUCTASE WITH IRON-SULFUR SUBUNIT"/>
    <property type="match status" value="1"/>
</dbReference>
<dbReference type="InterPro" id="IPR002888">
    <property type="entry name" value="2Fe-2S-bd"/>
</dbReference>
<dbReference type="GO" id="GO:0046872">
    <property type="term" value="F:metal ion binding"/>
    <property type="evidence" value="ECO:0007669"/>
    <property type="project" value="UniProtKB-KW"/>
</dbReference>
<dbReference type="GO" id="GO:0051537">
    <property type="term" value="F:2 iron, 2 sulfur cluster binding"/>
    <property type="evidence" value="ECO:0007669"/>
    <property type="project" value="UniProtKB-KW"/>
</dbReference>
<sequence>MATYHLNVNGKDVNVEADSDAPLLYVLRDNLGLHGPKFGCGLGQCGACTVHMDGKAVRSCVVPVASVATARIVTLEGLGTIDHPHPVQDAFIREQAVQCGYCINGMIMQATAFLAETPEPSEDQIRTALDANLCRCGTHTRIVKAVQRAASNLAAKGA</sequence>